<feature type="domain" description="Isoamylase 1-3-like C-terminal" evidence="4">
    <location>
        <begin position="762"/>
        <end position="840"/>
    </location>
</feature>
<dbReference type="Gene3D" id="3.20.20.80">
    <property type="entry name" value="Glycosidases"/>
    <property type="match status" value="1"/>
</dbReference>
<dbReference type="PANTHER" id="PTHR43002">
    <property type="entry name" value="GLYCOGEN DEBRANCHING ENZYME"/>
    <property type="match status" value="1"/>
</dbReference>
<proteinExistence type="inferred from homology"/>
<feature type="domain" description="Glycoside hydrolase family 13 N-terminal" evidence="3">
    <location>
        <begin position="233"/>
        <end position="334"/>
    </location>
</feature>
<reference evidence="5" key="1">
    <citation type="submission" date="2014-05" db="EMBL/GenBank/DDBJ databases">
        <title>The transcriptome of the halophilic microalga Tetraselmis sp. GSL018 isolated from the Great Salt Lake, Utah.</title>
        <authorList>
            <person name="Jinkerson R.E."/>
            <person name="D'Adamo S."/>
            <person name="Posewitz M.C."/>
        </authorList>
    </citation>
    <scope>NUCLEOTIDE SEQUENCE</scope>
    <source>
        <strain evidence="5">GSL018</strain>
    </source>
</reference>
<evidence type="ECO:0000313" key="5">
    <source>
        <dbReference type="EMBL" id="JAC70119.1"/>
    </source>
</evidence>
<dbReference type="SUPFAM" id="SSF51011">
    <property type="entry name" value="Glycosyl hydrolase domain"/>
    <property type="match status" value="1"/>
</dbReference>
<name>A0A061RH98_9CHLO</name>
<dbReference type="InterPro" id="IPR014756">
    <property type="entry name" value="Ig_E-set"/>
</dbReference>
<accession>A0A061RH98</accession>
<comment type="similarity">
    <text evidence="1">Belongs to the glycosyl hydrolase 13 family.</text>
</comment>
<dbReference type="CDD" id="cd02856">
    <property type="entry name" value="E_set_GDE_Isoamylase_N"/>
    <property type="match status" value="1"/>
</dbReference>
<dbReference type="EMBL" id="GBEZ01016102">
    <property type="protein sequence ID" value="JAC70119.1"/>
    <property type="molecule type" value="Transcribed_RNA"/>
</dbReference>
<dbReference type="GO" id="GO:0009507">
    <property type="term" value="C:chloroplast"/>
    <property type="evidence" value="ECO:0007669"/>
    <property type="project" value="UniProtKB-SubCell"/>
</dbReference>
<evidence type="ECO:0000256" key="2">
    <source>
        <dbReference type="SAM" id="MobiDB-lite"/>
    </source>
</evidence>
<feature type="non-terminal residue" evidence="5">
    <location>
        <position position="857"/>
    </location>
</feature>
<dbReference type="InterPro" id="IPR044505">
    <property type="entry name" value="GlgX_Isoamylase_N_E_set"/>
</dbReference>
<dbReference type="SUPFAM" id="SSF81296">
    <property type="entry name" value="E set domains"/>
    <property type="match status" value="1"/>
</dbReference>
<dbReference type="SUPFAM" id="SSF51445">
    <property type="entry name" value="(Trans)glycosidases"/>
    <property type="match status" value="1"/>
</dbReference>
<evidence type="ECO:0000256" key="1">
    <source>
        <dbReference type="ARBA" id="ARBA00008061"/>
    </source>
</evidence>
<dbReference type="InterPro" id="IPR013783">
    <property type="entry name" value="Ig-like_fold"/>
</dbReference>
<evidence type="ECO:0000259" key="3">
    <source>
        <dbReference type="Pfam" id="PF02922"/>
    </source>
</evidence>
<dbReference type="InterPro" id="IPR004193">
    <property type="entry name" value="Glyco_hydro_13_N"/>
</dbReference>
<dbReference type="InterPro" id="IPR048650">
    <property type="entry name" value="ISOA1-3-like_C"/>
</dbReference>
<dbReference type="InterPro" id="IPR017853">
    <property type="entry name" value="GH"/>
</dbReference>
<feature type="region of interest" description="Disordered" evidence="2">
    <location>
        <begin position="815"/>
        <end position="857"/>
    </location>
</feature>
<organism evidence="5">
    <name type="scientific">Tetraselmis sp. GSL018</name>
    <dbReference type="NCBI Taxonomy" id="582737"/>
    <lineage>
        <taxon>Eukaryota</taxon>
        <taxon>Viridiplantae</taxon>
        <taxon>Chlorophyta</taxon>
        <taxon>core chlorophytes</taxon>
        <taxon>Chlorodendrophyceae</taxon>
        <taxon>Chlorodendrales</taxon>
        <taxon>Chlorodendraceae</taxon>
        <taxon>Tetraselmis</taxon>
    </lineage>
</organism>
<sequence length="857" mass="90881">MWNRMNKNTAFPDKLKMISSSTRCFHRVEGSSYILRAHMPNTLRLRTSLRSTLALRIQHGRKYPLVLQAGREPRTQASELSKELPTTAADSSSNFRFPLSSGGSITARVSLSSSEYLVSVTFPAESFPPGDGVPVLHWGMFRAGNKRWIHPREVVPPNSSLDERSGGMRTLLEARPQGALEARLRVPAELAPVTLACTGCAVDSASGRAEYLSLRSGLHCSIPLGMSPGSAEPLGATVATDTVGSTAVNFAVASRAATAVSLVLIRDRSRAGQENTCLEVALDPYLNRTGDIWHVSLSGLDLGALRYGWRLEGDPSWRGRGRFNPSRVMLDPYSKLVADVGLPPAARLSDQAPRTALLGCLDDEGAPAAAAAPSSTPRVPLESMVLYEVDVVSFTQESSVPEGRRGKLIGVLDRLDHLKSVGATTVVLSPVYAQKEGLGAGGKAALNYFSPEPSLSVANTSSGTAAELKEVVSALHGSGIEVVLQFDFCFTAEGTDDKPKVLSFRGVDYDMYYRPSGVLNCGQVMVRRMICDAMRHWAAEYSVDGFGVLHSETLCQDSNGVVLDSPRVVEALSLDPILRHCKLIAYVGDRRLLPRSGDRGFPHWGVWLQVNDKFADTARDYLSGRETMASALATAIAGSPDLLAARWDADLPGCLAAGRRPAFGLNVLGSREGAGLAQLGAAVCGRGPQPPPGAAEPDACAATAAKSLLTLQMLSQGTPMLSHDFVGEATLLSFASGLLSLRSSVADLVSPPEFDTPRGVHWFGAAEGSAPDWDGALQHTDGGKVVAVALGDLGGRAVFMAFNPHDSAVRAAVPERPPGAAPWSLAVDTGRPAPGDLLEPPTPLAAGGDPLRLQPRA</sequence>
<dbReference type="GO" id="GO:0019156">
    <property type="term" value="F:isoamylase activity"/>
    <property type="evidence" value="ECO:0007669"/>
    <property type="project" value="UniProtKB-ARBA"/>
</dbReference>
<dbReference type="GO" id="GO:0005975">
    <property type="term" value="P:carbohydrate metabolic process"/>
    <property type="evidence" value="ECO:0007669"/>
    <property type="project" value="InterPro"/>
</dbReference>
<gene>
    <name evidence="5" type="ORF">TSPGSL018_4842</name>
</gene>
<dbReference type="Pfam" id="PF02922">
    <property type="entry name" value="CBM_48"/>
    <property type="match status" value="1"/>
</dbReference>
<dbReference type="AlphaFoldDB" id="A0A061RH98"/>
<protein>
    <submittedName>
        <fullName evidence="5">Isoamylase chloroplastic-like</fullName>
    </submittedName>
</protein>
<dbReference type="Gene3D" id="2.60.40.10">
    <property type="entry name" value="Immunoglobulins"/>
    <property type="match status" value="1"/>
</dbReference>
<dbReference type="Gene3D" id="2.60.40.1180">
    <property type="entry name" value="Golgi alpha-mannosidase II"/>
    <property type="match status" value="1"/>
</dbReference>
<dbReference type="Pfam" id="PF21156">
    <property type="entry name" value="ISOA1-3_C"/>
    <property type="match status" value="1"/>
</dbReference>
<evidence type="ECO:0000259" key="4">
    <source>
        <dbReference type="Pfam" id="PF21156"/>
    </source>
</evidence>
<dbReference type="InterPro" id="IPR013780">
    <property type="entry name" value="Glyco_hydro_b"/>
</dbReference>